<evidence type="ECO:0000256" key="2">
    <source>
        <dbReference type="ARBA" id="ARBA00022723"/>
    </source>
</evidence>
<evidence type="ECO:0000313" key="7">
    <source>
        <dbReference type="Proteomes" id="UP000481421"/>
    </source>
</evidence>
<keyword evidence="2" id="KW-0479">Metal-binding</keyword>
<evidence type="ECO:0000256" key="3">
    <source>
        <dbReference type="ARBA" id="ARBA00022801"/>
    </source>
</evidence>
<dbReference type="Pfam" id="PF00293">
    <property type="entry name" value="NUDIX"/>
    <property type="match status" value="1"/>
</dbReference>
<organism evidence="6 7">
    <name type="scientific">Pseudotabrizicola algicola</name>
    <dbReference type="NCBI Taxonomy" id="2709381"/>
    <lineage>
        <taxon>Bacteria</taxon>
        <taxon>Pseudomonadati</taxon>
        <taxon>Pseudomonadota</taxon>
        <taxon>Alphaproteobacteria</taxon>
        <taxon>Rhodobacterales</taxon>
        <taxon>Paracoccaceae</taxon>
        <taxon>Pseudotabrizicola</taxon>
    </lineage>
</organism>
<reference evidence="6 7" key="1">
    <citation type="submission" date="2020-02" db="EMBL/GenBank/DDBJ databases">
        <title>Rhodobacter algicola sp. nov., isolated from microalga culture.</title>
        <authorList>
            <person name="Park C.-Y."/>
        </authorList>
    </citation>
    <scope>NUCLEOTIDE SEQUENCE [LARGE SCALE GENOMIC DNA]</scope>
    <source>
        <strain evidence="6 7">ETT8</strain>
    </source>
</reference>
<comment type="caution">
    <text evidence="6">The sequence shown here is derived from an EMBL/GenBank/DDBJ whole genome shotgun (WGS) entry which is preliminary data.</text>
</comment>
<dbReference type="PANTHER" id="PTHR12629:SF0">
    <property type="entry name" value="DIPHOSPHOINOSITOL-POLYPHOSPHATE DIPHOSPHATASE"/>
    <property type="match status" value="1"/>
</dbReference>
<comment type="cofactor">
    <cofactor evidence="1">
        <name>Mg(2+)</name>
        <dbReference type="ChEBI" id="CHEBI:18420"/>
    </cofactor>
</comment>
<gene>
    <name evidence="6" type="ORF">G3572_06180</name>
</gene>
<dbReference type="GO" id="GO:0005737">
    <property type="term" value="C:cytoplasm"/>
    <property type="evidence" value="ECO:0007669"/>
    <property type="project" value="TreeGrafter"/>
</dbReference>
<dbReference type="GO" id="GO:0046872">
    <property type="term" value="F:metal ion binding"/>
    <property type="evidence" value="ECO:0007669"/>
    <property type="project" value="UniProtKB-KW"/>
</dbReference>
<dbReference type="EMBL" id="JAAIKE010000001">
    <property type="protein sequence ID" value="NEX45785.1"/>
    <property type="molecule type" value="Genomic_DNA"/>
</dbReference>
<keyword evidence="7" id="KW-1185">Reference proteome</keyword>
<keyword evidence="4" id="KW-0460">Magnesium</keyword>
<dbReference type="InterPro" id="IPR047198">
    <property type="entry name" value="DDP-like_NUDIX"/>
</dbReference>
<dbReference type="Gene3D" id="3.90.79.10">
    <property type="entry name" value="Nucleoside Triphosphate Pyrophosphohydrolase"/>
    <property type="match status" value="1"/>
</dbReference>
<name>A0A6B3RNQ5_9RHOB</name>
<dbReference type="SUPFAM" id="SSF55811">
    <property type="entry name" value="Nudix"/>
    <property type="match status" value="1"/>
</dbReference>
<accession>A0A6B3RNQ5</accession>
<dbReference type="RefSeq" id="WP_164609746.1">
    <property type="nucleotide sequence ID" value="NZ_JAAIKE010000001.1"/>
</dbReference>
<dbReference type="Proteomes" id="UP000481421">
    <property type="component" value="Unassembled WGS sequence"/>
</dbReference>
<evidence type="ECO:0000259" key="5">
    <source>
        <dbReference type="PROSITE" id="PS51462"/>
    </source>
</evidence>
<dbReference type="PANTHER" id="PTHR12629">
    <property type="entry name" value="DIPHOSPHOINOSITOL POLYPHOSPHATE PHOSPHOHYDROLASE"/>
    <property type="match status" value="1"/>
</dbReference>
<feature type="domain" description="Nudix hydrolase" evidence="5">
    <location>
        <begin position="19"/>
        <end position="150"/>
    </location>
</feature>
<keyword evidence="3 6" id="KW-0378">Hydrolase</keyword>
<proteinExistence type="predicted"/>
<dbReference type="GO" id="GO:0016462">
    <property type="term" value="F:pyrophosphatase activity"/>
    <property type="evidence" value="ECO:0007669"/>
    <property type="project" value="InterPro"/>
</dbReference>
<evidence type="ECO:0000256" key="1">
    <source>
        <dbReference type="ARBA" id="ARBA00001946"/>
    </source>
</evidence>
<evidence type="ECO:0000313" key="6">
    <source>
        <dbReference type="EMBL" id="NEX45785.1"/>
    </source>
</evidence>
<evidence type="ECO:0000256" key="4">
    <source>
        <dbReference type="ARBA" id="ARBA00022842"/>
    </source>
</evidence>
<dbReference type="InterPro" id="IPR015797">
    <property type="entry name" value="NUDIX_hydrolase-like_dom_sf"/>
</dbReference>
<dbReference type="AlphaFoldDB" id="A0A6B3RNQ5"/>
<dbReference type="PROSITE" id="PS51462">
    <property type="entry name" value="NUDIX"/>
    <property type="match status" value="1"/>
</dbReference>
<dbReference type="InterPro" id="IPR000086">
    <property type="entry name" value="NUDIX_hydrolase_dom"/>
</dbReference>
<protein>
    <submittedName>
        <fullName evidence="6">NUDIX hydrolase</fullName>
    </submittedName>
</protein>
<sequence>MKPSAPDQFDLATRKKKPAEQCAALCWRMHRGHVQVLLITSRDTGRWIVPKGWPISGKTSAETAAIEAWEEAGVRGAMDADQPLGIYGYDKIRTPRKAIPCRVSVFALRVAMLAEKFPERKQRRRKWFDARKAARKVAEPELRSLLSELCLTGQTLTRASGDTIPT</sequence>
<dbReference type="CDD" id="cd04666">
    <property type="entry name" value="NUDIX_DIPP2_like_Nudt4"/>
    <property type="match status" value="1"/>
</dbReference>